<evidence type="ECO:0000313" key="2">
    <source>
        <dbReference type="Proteomes" id="UP000092445"/>
    </source>
</evidence>
<name>A0A1A9ZAI0_GLOPL</name>
<proteinExistence type="predicted"/>
<reference evidence="1" key="2">
    <citation type="submission" date="2020-05" db="UniProtKB">
        <authorList>
            <consortium name="EnsemblMetazoa"/>
        </authorList>
    </citation>
    <scope>IDENTIFICATION</scope>
    <source>
        <strain evidence="1">IAEA</strain>
    </source>
</reference>
<evidence type="ECO:0000313" key="1">
    <source>
        <dbReference type="EnsemblMetazoa" id="GPAI008643-PA"/>
    </source>
</evidence>
<reference evidence="2" key="1">
    <citation type="submission" date="2014-03" db="EMBL/GenBank/DDBJ databases">
        <authorList>
            <person name="Aksoy S."/>
            <person name="Warren W."/>
            <person name="Wilson R.K."/>
        </authorList>
    </citation>
    <scope>NUCLEOTIDE SEQUENCE [LARGE SCALE GENOMIC DNA]</scope>
    <source>
        <strain evidence="2">IAEA</strain>
    </source>
</reference>
<keyword evidence="2" id="KW-1185">Reference proteome</keyword>
<dbReference type="VEuPathDB" id="VectorBase:GPAI008643"/>
<protein>
    <submittedName>
        <fullName evidence="1">Uncharacterized protein</fullName>
    </submittedName>
</protein>
<dbReference type="AlphaFoldDB" id="A0A1A9ZAI0"/>
<dbReference type="EnsemblMetazoa" id="GPAI008643-RA">
    <property type="protein sequence ID" value="GPAI008643-PA"/>
    <property type="gene ID" value="GPAI008643"/>
</dbReference>
<dbReference type="Proteomes" id="UP000092445">
    <property type="component" value="Unassembled WGS sequence"/>
</dbReference>
<accession>A0A1A9ZAI0</accession>
<organism evidence="1 2">
    <name type="scientific">Glossina pallidipes</name>
    <name type="common">Tsetse fly</name>
    <dbReference type="NCBI Taxonomy" id="7398"/>
    <lineage>
        <taxon>Eukaryota</taxon>
        <taxon>Metazoa</taxon>
        <taxon>Ecdysozoa</taxon>
        <taxon>Arthropoda</taxon>
        <taxon>Hexapoda</taxon>
        <taxon>Insecta</taxon>
        <taxon>Pterygota</taxon>
        <taxon>Neoptera</taxon>
        <taxon>Endopterygota</taxon>
        <taxon>Diptera</taxon>
        <taxon>Brachycera</taxon>
        <taxon>Muscomorpha</taxon>
        <taxon>Hippoboscoidea</taxon>
        <taxon>Glossinidae</taxon>
        <taxon>Glossina</taxon>
    </lineage>
</organism>
<sequence length="115" mass="12879">MYERMGQDVRNKNILLDSSGVATPIGERSKVGREVCRVTTLTYLVFPQSSFLSVLRVGDKIAKNHLNTETIVKSVDSDDDQNLLQMCPSSQELVTSEHIARLRNVFATNDDNEAH</sequence>